<evidence type="ECO:0000313" key="2">
    <source>
        <dbReference type="EMBL" id="MPC76896.1"/>
    </source>
</evidence>
<dbReference type="Proteomes" id="UP000324222">
    <property type="component" value="Unassembled WGS sequence"/>
</dbReference>
<keyword evidence="3" id="KW-1185">Reference proteome</keyword>
<accession>A0A5B7I4P8</accession>
<organism evidence="2 3">
    <name type="scientific">Portunus trituberculatus</name>
    <name type="common">Swimming crab</name>
    <name type="synonym">Neptunus trituberculatus</name>
    <dbReference type="NCBI Taxonomy" id="210409"/>
    <lineage>
        <taxon>Eukaryota</taxon>
        <taxon>Metazoa</taxon>
        <taxon>Ecdysozoa</taxon>
        <taxon>Arthropoda</taxon>
        <taxon>Crustacea</taxon>
        <taxon>Multicrustacea</taxon>
        <taxon>Malacostraca</taxon>
        <taxon>Eumalacostraca</taxon>
        <taxon>Eucarida</taxon>
        <taxon>Decapoda</taxon>
        <taxon>Pleocyemata</taxon>
        <taxon>Brachyura</taxon>
        <taxon>Eubrachyura</taxon>
        <taxon>Portunoidea</taxon>
        <taxon>Portunidae</taxon>
        <taxon>Portuninae</taxon>
        <taxon>Portunus</taxon>
    </lineage>
</organism>
<reference evidence="2 3" key="1">
    <citation type="submission" date="2019-05" db="EMBL/GenBank/DDBJ databases">
        <title>Another draft genome of Portunus trituberculatus and its Hox gene families provides insights of decapod evolution.</title>
        <authorList>
            <person name="Jeong J.-H."/>
            <person name="Song I."/>
            <person name="Kim S."/>
            <person name="Choi T."/>
            <person name="Kim D."/>
            <person name="Ryu S."/>
            <person name="Kim W."/>
        </authorList>
    </citation>
    <scope>NUCLEOTIDE SEQUENCE [LARGE SCALE GENOMIC DNA]</scope>
    <source>
        <tissue evidence="2">Muscle</tissue>
    </source>
</reference>
<evidence type="ECO:0000313" key="3">
    <source>
        <dbReference type="Proteomes" id="UP000324222"/>
    </source>
</evidence>
<dbReference type="AlphaFoldDB" id="A0A5B7I4P8"/>
<sequence length="96" mass="10454">MSIAATKFGDRGWGRGSRHRRVSSHDPDPVLLGGPTVQTRRVPRHQSGHPTHMADAGKSLRDPCVLRRAGGSPHPIFNFRGASAIACPSDHSWDPR</sequence>
<proteinExistence type="predicted"/>
<name>A0A5B7I4P8_PORTR</name>
<dbReference type="EMBL" id="VSRR010044495">
    <property type="protein sequence ID" value="MPC76896.1"/>
    <property type="molecule type" value="Genomic_DNA"/>
</dbReference>
<protein>
    <submittedName>
        <fullName evidence="2">Uncharacterized protein</fullName>
    </submittedName>
</protein>
<evidence type="ECO:0000256" key="1">
    <source>
        <dbReference type="SAM" id="MobiDB-lite"/>
    </source>
</evidence>
<comment type="caution">
    <text evidence="2">The sequence shown here is derived from an EMBL/GenBank/DDBJ whole genome shotgun (WGS) entry which is preliminary data.</text>
</comment>
<gene>
    <name evidence="2" type="ORF">E2C01_071331</name>
</gene>
<feature type="region of interest" description="Disordered" evidence="1">
    <location>
        <begin position="1"/>
        <end position="60"/>
    </location>
</feature>